<evidence type="ECO:0000313" key="2">
    <source>
        <dbReference type="EMBL" id="KIK16097.1"/>
    </source>
</evidence>
<dbReference type="AlphaFoldDB" id="A0A0C9Z1E7"/>
<protein>
    <submittedName>
        <fullName evidence="2">Uncharacterized protein</fullName>
    </submittedName>
</protein>
<accession>A0A0C9Z1E7</accession>
<feature type="compositionally biased region" description="Basic residues" evidence="1">
    <location>
        <begin position="1"/>
        <end position="11"/>
    </location>
</feature>
<feature type="compositionally biased region" description="Basic and acidic residues" evidence="1">
    <location>
        <begin position="12"/>
        <end position="26"/>
    </location>
</feature>
<reference evidence="2 3" key="1">
    <citation type="submission" date="2014-04" db="EMBL/GenBank/DDBJ databases">
        <authorList>
            <consortium name="DOE Joint Genome Institute"/>
            <person name="Kuo A."/>
            <person name="Kohler A."/>
            <person name="Costa M.D."/>
            <person name="Nagy L.G."/>
            <person name="Floudas D."/>
            <person name="Copeland A."/>
            <person name="Barry K.W."/>
            <person name="Cichocki N."/>
            <person name="Veneault-Fourrey C."/>
            <person name="LaButti K."/>
            <person name="Lindquist E.A."/>
            <person name="Lipzen A."/>
            <person name="Lundell T."/>
            <person name="Morin E."/>
            <person name="Murat C."/>
            <person name="Sun H."/>
            <person name="Tunlid A."/>
            <person name="Henrissat B."/>
            <person name="Grigoriev I.V."/>
            <person name="Hibbett D.S."/>
            <person name="Martin F."/>
            <person name="Nordberg H.P."/>
            <person name="Cantor M.N."/>
            <person name="Hua S.X."/>
        </authorList>
    </citation>
    <scope>NUCLEOTIDE SEQUENCE [LARGE SCALE GENOMIC DNA]</scope>
    <source>
        <strain evidence="2 3">441</strain>
    </source>
</reference>
<evidence type="ECO:0000256" key="1">
    <source>
        <dbReference type="SAM" id="MobiDB-lite"/>
    </source>
</evidence>
<name>A0A0C9Z1E7_9AGAM</name>
<proteinExistence type="predicted"/>
<dbReference type="HOGENOM" id="CLU_063920_0_0_1"/>
<organism evidence="2 3">
    <name type="scientific">Pisolithus microcarpus 441</name>
    <dbReference type="NCBI Taxonomy" id="765257"/>
    <lineage>
        <taxon>Eukaryota</taxon>
        <taxon>Fungi</taxon>
        <taxon>Dikarya</taxon>
        <taxon>Basidiomycota</taxon>
        <taxon>Agaricomycotina</taxon>
        <taxon>Agaricomycetes</taxon>
        <taxon>Agaricomycetidae</taxon>
        <taxon>Boletales</taxon>
        <taxon>Sclerodermatineae</taxon>
        <taxon>Pisolithaceae</taxon>
        <taxon>Pisolithus</taxon>
    </lineage>
</organism>
<keyword evidence="3" id="KW-1185">Reference proteome</keyword>
<feature type="compositionally biased region" description="Acidic residues" evidence="1">
    <location>
        <begin position="33"/>
        <end position="46"/>
    </location>
</feature>
<feature type="compositionally biased region" description="Basic and acidic residues" evidence="1">
    <location>
        <begin position="245"/>
        <end position="258"/>
    </location>
</feature>
<dbReference type="EMBL" id="KN833867">
    <property type="protein sequence ID" value="KIK16097.1"/>
    <property type="molecule type" value="Genomic_DNA"/>
</dbReference>
<feature type="region of interest" description="Disordered" evidence="1">
    <location>
        <begin position="191"/>
        <end position="274"/>
    </location>
</feature>
<sequence>MFKRVEKRRKRRDEEEKLGLDEETKEILGLNETDSEESDTGSESGEDDHAGDDLLSVQDGEYDSDGDVDEEPPMSIEETLKNPVYLISLDPTVHGCVLCRGKIIKNAEMAVVHKGSVAHKRRYDRFKLLASTANSADNVWDIVRVLRAQGSEQERPPDHLSKRALKRQAKQAALKEKRKRHKELKAKAIIKKAEKKASKNDVANTEHATTPRKVSEPVEQSTSRRPAKRRKLEQNLSALPKPRITNKEKAPHVQENNRQKTKKSASTKGTTIER</sequence>
<dbReference type="STRING" id="765257.A0A0C9Z1E7"/>
<dbReference type="OrthoDB" id="2538461at2759"/>
<gene>
    <name evidence="2" type="ORF">PISMIDRAFT_686631</name>
</gene>
<dbReference type="Proteomes" id="UP000054018">
    <property type="component" value="Unassembled WGS sequence"/>
</dbReference>
<evidence type="ECO:0000313" key="3">
    <source>
        <dbReference type="Proteomes" id="UP000054018"/>
    </source>
</evidence>
<reference evidence="3" key="2">
    <citation type="submission" date="2015-01" db="EMBL/GenBank/DDBJ databases">
        <title>Evolutionary Origins and Diversification of the Mycorrhizal Mutualists.</title>
        <authorList>
            <consortium name="DOE Joint Genome Institute"/>
            <consortium name="Mycorrhizal Genomics Consortium"/>
            <person name="Kohler A."/>
            <person name="Kuo A."/>
            <person name="Nagy L.G."/>
            <person name="Floudas D."/>
            <person name="Copeland A."/>
            <person name="Barry K.W."/>
            <person name="Cichocki N."/>
            <person name="Veneault-Fourrey C."/>
            <person name="LaButti K."/>
            <person name="Lindquist E.A."/>
            <person name="Lipzen A."/>
            <person name="Lundell T."/>
            <person name="Morin E."/>
            <person name="Murat C."/>
            <person name="Riley R."/>
            <person name="Ohm R."/>
            <person name="Sun H."/>
            <person name="Tunlid A."/>
            <person name="Henrissat B."/>
            <person name="Grigoriev I.V."/>
            <person name="Hibbett D.S."/>
            <person name="Martin F."/>
        </authorList>
    </citation>
    <scope>NUCLEOTIDE SEQUENCE [LARGE SCALE GENOMIC DNA]</scope>
    <source>
        <strain evidence="3">441</strain>
    </source>
</reference>
<feature type="compositionally biased region" description="Acidic residues" evidence="1">
    <location>
        <begin position="60"/>
        <end position="72"/>
    </location>
</feature>
<feature type="region of interest" description="Disordered" evidence="1">
    <location>
        <begin position="1"/>
        <end position="74"/>
    </location>
</feature>